<evidence type="ECO:0000256" key="3">
    <source>
        <dbReference type="ARBA" id="ARBA00022989"/>
    </source>
</evidence>
<dbReference type="Pfam" id="PF00083">
    <property type="entry name" value="Sugar_tr"/>
    <property type="match status" value="1"/>
</dbReference>
<feature type="transmembrane region" description="Helical" evidence="5">
    <location>
        <begin position="219"/>
        <end position="238"/>
    </location>
</feature>
<evidence type="ECO:0008006" key="8">
    <source>
        <dbReference type="Google" id="ProtNLM"/>
    </source>
</evidence>
<keyword evidence="2 5" id="KW-0812">Transmembrane</keyword>
<comment type="caution">
    <text evidence="6">The sequence shown here is derived from an EMBL/GenBank/DDBJ whole genome shotgun (WGS) entry which is preliminary data.</text>
</comment>
<dbReference type="InterPro" id="IPR036259">
    <property type="entry name" value="MFS_trans_sf"/>
</dbReference>
<evidence type="ECO:0000256" key="5">
    <source>
        <dbReference type="SAM" id="Phobius"/>
    </source>
</evidence>
<dbReference type="SUPFAM" id="SSF103473">
    <property type="entry name" value="MFS general substrate transporter"/>
    <property type="match status" value="1"/>
</dbReference>
<dbReference type="Proteomes" id="UP001075354">
    <property type="component" value="Chromosome 4"/>
</dbReference>
<protein>
    <recommendedName>
        <fullName evidence="8">Facilitated trehalose transporter Tret1-like</fullName>
    </recommendedName>
</protein>
<feature type="transmembrane region" description="Helical" evidence="5">
    <location>
        <begin position="333"/>
        <end position="352"/>
    </location>
</feature>
<evidence type="ECO:0000256" key="4">
    <source>
        <dbReference type="ARBA" id="ARBA00023136"/>
    </source>
</evidence>
<feature type="transmembrane region" description="Helical" evidence="5">
    <location>
        <begin position="440"/>
        <end position="462"/>
    </location>
</feature>
<dbReference type="AlphaFoldDB" id="A0AAV7XVD9"/>
<evidence type="ECO:0000313" key="6">
    <source>
        <dbReference type="EMBL" id="KAJ1528554.1"/>
    </source>
</evidence>
<keyword evidence="4 5" id="KW-0472">Membrane</keyword>
<dbReference type="GO" id="GO:0016020">
    <property type="term" value="C:membrane"/>
    <property type="evidence" value="ECO:0007669"/>
    <property type="project" value="UniProtKB-SubCell"/>
</dbReference>
<dbReference type="Gene3D" id="1.20.1250.20">
    <property type="entry name" value="MFS general substrate transporter like domains"/>
    <property type="match status" value="1"/>
</dbReference>
<evidence type="ECO:0000256" key="2">
    <source>
        <dbReference type="ARBA" id="ARBA00022692"/>
    </source>
</evidence>
<feature type="transmembrane region" description="Helical" evidence="5">
    <location>
        <begin position="359"/>
        <end position="378"/>
    </location>
</feature>
<name>A0AAV7XVD9_9NEOP</name>
<dbReference type="GO" id="GO:0022857">
    <property type="term" value="F:transmembrane transporter activity"/>
    <property type="evidence" value="ECO:0007669"/>
    <property type="project" value="InterPro"/>
</dbReference>
<evidence type="ECO:0000256" key="1">
    <source>
        <dbReference type="ARBA" id="ARBA00004141"/>
    </source>
</evidence>
<comment type="subcellular location">
    <subcellularLocation>
        <location evidence="1">Membrane</location>
        <topology evidence="1">Multi-pass membrane protein</topology>
    </subcellularLocation>
</comment>
<feature type="transmembrane region" description="Helical" evidence="5">
    <location>
        <begin position="414"/>
        <end position="434"/>
    </location>
</feature>
<feature type="transmembrane region" description="Helical" evidence="5">
    <location>
        <begin position="295"/>
        <end position="313"/>
    </location>
</feature>
<dbReference type="InterPro" id="IPR005829">
    <property type="entry name" value="Sugar_transporter_CS"/>
</dbReference>
<keyword evidence="3 5" id="KW-1133">Transmembrane helix</keyword>
<evidence type="ECO:0000313" key="7">
    <source>
        <dbReference type="Proteomes" id="UP001075354"/>
    </source>
</evidence>
<dbReference type="PANTHER" id="PTHR48021:SF46">
    <property type="entry name" value="MAJOR FACILITATOR SUPERFAMILY (MFS) PROFILE DOMAIN-CONTAINING PROTEIN"/>
    <property type="match status" value="1"/>
</dbReference>
<dbReference type="InterPro" id="IPR005828">
    <property type="entry name" value="MFS_sugar_transport-like"/>
</dbReference>
<keyword evidence="7" id="KW-1185">Reference proteome</keyword>
<reference evidence="6" key="1">
    <citation type="submission" date="2022-12" db="EMBL/GenBank/DDBJ databases">
        <title>Chromosome-level genome assembly of the bean flower thrips Megalurothrips usitatus.</title>
        <authorList>
            <person name="Ma L."/>
            <person name="Liu Q."/>
            <person name="Li H."/>
            <person name="Cai W."/>
        </authorList>
    </citation>
    <scope>NUCLEOTIDE SEQUENCE</scope>
    <source>
        <strain evidence="6">Cailab_2022a</strain>
    </source>
</reference>
<sequence>MASLISRQLRRAAAKATAESETAAMAAAAGAAAAAAVVGDKAGATLEARVARRRAGVETAIEAAQYHAALPTFIAQLLAGVGETWAPLAAAKLVAPADGGEAAEEDAAGLRLWGPWGLALGAALHWALAGRWGRRRTLLLIPVMSAVNAVQSYSLGGVRVAAVLWGACSGVGLTTGYVYLAEIAGAGLRGRLCCTALAFHSLGRLYVRALGPALSVDTLGLLALPFALLAGLLILYAPDTPYHHAYHRRPAHMLLALAELRADDTLAPYVRAEAVALRDRVEAERASGVPGLTRGSALVLVLVGGIPLSGVTLSNANPTLFCGPLPGSSAASFALAAVVVQLGAQLMAAAVVDSCGRRPLLLVGCGAVAVASAILVVLQTVAVPPWALVVLQQAHGAAIYLGPGTVAFVHLGELLPMCAAGAVPAAAALLFAALHAAMQALALTPLAICVVSAAWASALAAATVRELLPETKGLSLHSPQLIFARPRRPSRVLHL</sequence>
<dbReference type="PANTHER" id="PTHR48021">
    <property type="match status" value="1"/>
</dbReference>
<organism evidence="6 7">
    <name type="scientific">Megalurothrips usitatus</name>
    <name type="common">bean blossom thrips</name>
    <dbReference type="NCBI Taxonomy" id="439358"/>
    <lineage>
        <taxon>Eukaryota</taxon>
        <taxon>Metazoa</taxon>
        <taxon>Ecdysozoa</taxon>
        <taxon>Arthropoda</taxon>
        <taxon>Hexapoda</taxon>
        <taxon>Insecta</taxon>
        <taxon>Pterygota</taxon>
        <taxon>Neoptera</taxon>
        <taxon>Paraneoptera</taxon>
        <taxon>Thysanoptera</taxon>
        <taxon>Terebrantia</taxon>
        <taxon>Thripoidea</taxon>
        <taxon>Thripidae</taxon>
        <taxon>Megalurothrips</taxon>
    </lineage>
</organism>
<dbReference type="InterPro" id="IPR050549">
    <property type="entry name" value="MFS_Trehalose_Transporter"/>
</dbReference>
<proteinExistence type="predicted"/>
<gene>
    <name evidence="6" type="ORF">ONE63_006960</name>
</gene>
<accession>A0AAV7XVD9</accession>
<dbReference type="PROSITE" id="PS00217">
    <property type="entry name" value="SUGAR_TRANSPORT_2"/>
    <property type="match status" value="1"/>
</dbReference>
<dbReference type="EMBL" id="JAPTSV010000004">
    <property type="protein sequence ID" value="KAJ1528554.1"/>
    <property type="molecule type" value="Genomic_DNA"/>
</dbReference>